<evidence type="ECO:0000256" key="1">
    <source>
        <dbReference type="SAM" id="MobiDB-lite"/>
    </source>
</evidence>
<evidence type="ECO:0000313" key="2">
    <source>
        <dbReference type="EMBL" id="BBI20407.1"/>
    </source>
</evidence>
<evidence type="ECO:0000313" key="3">
    <source>
        <dbReference type="Proteomes" id="UP000290057"/>
    </source>
</evidence>
<protein>
    <submittedName>
        <fullName evidence="2">Uncharacterized protein</fullName>
    </submittedName>
</protein>
<dbReference type="Proteomes" id="UP000290057">
    <property type="component" value="Chromosome"/>
</dbReference>
<feature type="region of interest" description="Disordered" evidence="1">
    <location>
        <begin position="291"/>
        <end position="320"/>
    </location>
</feature>
<name>A0A3T1CHE3_9SPHN</name>
<sequence length="320" mass="35006">MPREIPSPVAGAATLEETVDAIAAGFDPRVEESVEAAAVHLARLANNRTFLGDLLLDQLRDAHRTELGAGGYGPQAIVLSPVVGGCFLRANIWPGERDKCLRASGATSLVYGIAHDHNFDFLTVGYFGPGYRSDYYEIEYGDIAGYRGEAVALRFVERSALHRGRLLHYRAHRDVHSQHPPSSTSVSLNIVHVDPGQEWYDQYGFDLDGLRISGILNPSASETFLRCAVALGEGSALDLAADFGRNHPSTRMRLACFEARAARESCAAARDRLWREAETAGDLMLAREAHARRTANSAIEQHEQGKAQDNESPADDHERA</sequence>
<dbReference type="EMBL" id="AP019389">
    <property type="protein sequence ID" value="BBI20407.1"/>
    <property type="molecule type" value="Genomic_DNA"/>
</dbReference>
<reference evidence="2 3" key="1">
    <citation type="submission" date="2019-01" db="EMBL/GenBank/DDBJ databases">
        <title>Complete genome sequence of Erythrobacter flavus KJ5.</title>
        <authorList>
            <person name="Kanesaki Y."/>
            <person name="Brotosudarmo T."/>
            <person name="Moriuchi R."/>
            <person name="Awai K."/>
        </authorList>
    </citation>
    <scope>NUCLEOTIDE SEQUENCE [LARGE SCALE GENOMIC DNA]</scope>
    <source>
        <strain evidence="2 3">KJ5</strain>
    </source>
</reference>
<accession>A0A3T1CHE3</accession>
<proteinExistence type="predicted"/>
<gene>
    <name evidence="2" type="ORF">EKJ_12540</name>
</gene>
<dbReference type="AlphaFoldDB" id="A0A3T1CHE3"/>
<organism evidence="2 3">
    <name type="scientific">Qipengyuania flava</name>
    <dbReference type="NCBI Taxonomy" id="192812"/>
    <lineage>
        <taxon>Bacteria</taxon>
        <taxon>Pseudomonadati</taxon>
        <taxon>Pseudomonadota</taxon>
        <taxon>Alphaproteobacteria</taxon>
        <taxon>Sphingomonadales</taxon>
        <taxon>Erythrobacteraceae</taxon>
        <taxon>Qipengyuania</taxon>
    </lineage>
</organism>
<dbReference type="RefSeq" id="WP_197724746.1">
    <property type="nucleotide sequence ID" value="NZ_AP019389.1"/>
</dbReference>
<feature type="compositionally biased region" description="Basic and acidic residues" evidence="1">
    <location>
        <begin position="300"/>
        <end position="320"/>
    </location>
</feature>
<keyword evidence="3" id="KW-1185">Reference proteome</keyword>